<feature type="region of interest" description="Disordered" evidence="2">
    <location>
        <begin position="384"/>
        <end position="404"/>
    </location>
</feature>
<sequence length="404" mass="44037">MPQEESVLLNVNEKYGTPETEQGEKSNRRVVNMKMVAGAAGLVALAIVGVVTLTNQASSKTVLADDVAKRLGYSLERKPRMFSMLQGQNVVAPVPAISAVAGAHAASRGAAGEANALESQISDLKKEIQAIANTKELEAKLQAKIAQDRRNDEADVAHELALQKTLAELKLLAKEKFDQINMDKEKEGGLTAEEAAQLDQQILALENSLKVLESKMMEIEHDISALHAHEKMSRNAVADGEAVLHAEAVEQAEEEAAHEATEADEALLNKQLEIEYADQTEITNIEAEINADKSFIETLKKHISASTSLSDAEKAQLEAELKAEEADLARLEAQLKDEQAKLQKDAEEGAKLREKYAGDLAREHYDEMEISMDVNEMHNILYPAPAAKDAKAESLKSKGKPSKM</sequence>
<proteinExistence type="predicted"/>
<dbReference type="AlphaFoldDB" id="A0A7S0I380"/>
<protein>
    <submittedName>
        <fullName evidence="4">Uncharacterized protein</fullName>
    </submittedName>
</protein>
<feature type="region of interest" description="Disordered" evidence="2">
    <location>
        <begin position="1"/>
        <end position="26"/>
    </location>
</feature>
<feature type="coiled-coil region" evidence="1">
    <location>
        <begin position="195"/>
        <end position="222"/>
    </location>
</feature>
<evidence type="ECO:0000256" key="3">
    <source>
        <dbReference type="SAM" id="Phobius"/>
    </source>
</evidence>
<gene>
    <name evidence="4" type="ORF">HPHI1048_LOCUS24253</name>
</gene>
<evidence type="ECO:0000256" key="1">
    <source>
        <dbReference type="SAM" id="Coils"/>
    </source>
</evidence>
<evidence type="ECO:0000256" key="2">
    <source>
        <dbReference type="SAM" id="MobiDB-lite"/>
    </source>
</evidence>
<dbReference type="EMBL" id="HBEO01035758">
    <property type="protein sequence ID" value="CAD8509553.1"/>
    <property type="molecule type" value="Transcribed_RNA"/>
</dbReference>
<reference evidence="4" key="1">
    <citation type="submission" date="2021-01" db="EMBL/GenBank/DDBJ databases">
        <authorList>
            <person name="Corre E."/>
            <person name="Pelletier E."/>
            <person name="Niang G."/>
            <person name="Scheremetjew M."/>
            <person name="Finn R."/>
            <person name="Kale V."/>
            <person name="Holt S."/>
            <person name="Cochrane G."/>
            <person name="Meng A."/>
            <person name="Brown T."/>
            <person name="Cohen L."/>
        </authorList>
    </citation>
    <scope>NUCLEOTIDE SEQUENCE</scope>
    <source>
        <strain evidence="4">CCMP325</strain>
    </source>
</reference>
<evidence type="ECO:0000313" key="4">
    <source>
        <dbReference type="EMBL" id="CAD8509553.1"/>
    </source>
</evidence>
<keyword evidence="3" id="KW-1133">Transmembrane helix</keyword>
<name>A0A7S0I380_9CRYP</name>
<feature type="coiled-coil region" evidence="1">
    <location>
        <begin position="312"/>
        <end position="355"/>
    </location>
</feature>
<keyword evidence="3" id="KW-0812">Transmembrane</keyword>
<feature type="coiled-coil region" evidence="1">
    <location>
        <begin position="107"/>
        <end position="134"/>
    </location>
</feature>
<accession>A0A7S0I380</accession>
<keyword evidence="3" id="KW-0472">Membrane</keyword>
<keyword evidence="1" id="KW-0175">Coiled coil</keyword>
<feature type="transmembrane region" description="Helical" evidence="3">
    <location>
        <begin position="35"/>
        <end position="53"/>
    </location>
</feature>
<organism evidence="4">
    <name type="scientific">Hanusia phi</name>
    <dbReference type="NCBI Taxonomy" id="3032"/>
    <lineage>
        <taxon>Eukaryota</taxon>
        <taxon>Cryptophyceae</taxon>
        <taxon>Pyrenomonadales</taxon>
        <taxon>Geminigeraceae</taxon>
        <taxon>Hanusia</taxon>
    </lineage>
</organism>